<dbReference type="PANTHER" id="PTHR10629:SF54">
    <property type="entry name" value="DNA METHYLTRANSFERASE DIM-2"/>
    <property type="match status" value="1"/>
</dbReference>
<evidence type="ECO:0000256" key="9">
    <source>
        <dbReference type="SAM" id="MobiDB-lite"/>
    </source>
</evidence>
<dbReference type="AlphaFoldDB" id="A0A4V3HR17"/>
<dbReference type="GO" id="GO:0003682">
    <property type="term" value="F:chromatin binding"/>
    <property type="evidence" value="ECO:0007669"/>
    <property type="project" value="InterPro"/>
</dbReference>
<comment type="subcellular location">
    <subcellularLocation>
        <location evidence="1">Nucleus</location>
    </subcellularLocation>
</comment>
<keyword evidence="3 8" id="KW-0489">Methyltransferase</keyword>
<dbReference type="Pfam" id="PF25423">
    <property type="entry name" value="DUF7893"/>
    <property type="match status" value="1"/>
</dbReference>
<protein>
    <recommendedName>
        <fullName evidence="2">DNA (cytosine-5-)-methyltransferase</fullName>
        <ecNumber evidence="2">2.1.1.37</ecNumber>
    </recommendedName>
</protein>
<feature type="active site" evidence="8">
    <location>
        <position position="830"/>
    </location>
</feature>
<dbReference type="InterPro" id="IPR057215">
    <property type="entry name" value="DUF7893"/>
</dbReference>
<feature type="region of interest" description="Disordered" evidence="9">
    <location>
        <begin position="1222"/>
        <end position="1274"/>
    </location>
</feature>
<dbReference type="InterPro" id="IPR001525">
    <property type="entry name" value="C5_MeTfrase"/>
</dbReference>
<dbReference type="EMBL" id="QAPG01000157">
    <property type="protein sequence ID" value="TDZ29949.1"/>
    <property type="molecule type" value="Genomic_DNA"/>
</dbReference>
<dbReference type="PROSITE" id="PS51038">
    <property type="entry name" value="BAH"/>
    <property type="match status" value="1"/>
</dbReference>
<keyword evidence="4 8" id="KW-0808">Transferase</keyword>
<gene>
    <name evidence="11" type="primary">MET3-1</name>
    <name evidence="11" type="ORF">C8035_v003708</name>
</gene>
<accession>A0A4V3HR17</accession>
<keyword evidence="6" id="KW-0238">DNA-binding</keyword>
<dbReference type="GO" id="GO:0003677">
    <property type="term" value="F:DNA binding"/>
    <property type="evidence" value="ECO:0007669"/>
    <property type="project" value="UniProtKB-KW"/>
</dbReference>
<comment type="caution">
    <text evidence="11">The sequence shown here is derived from an EMBL/GenBank/DDBJ whole genome shotgun (WGS) entry which is preliminary data.</text>
</comment>
<evidence type="ECO:0000256" key="8">
    <source>
        <dbReference type="PROSITE-ProRule" id="PRU01016"/>
    </source>
</evidence>
<comment type="similarity">
    <text evidence="8">Belongs to the class I-like SAM-binding methyltransferase superfamily. C5-methyltransferase family.</text>
</comment>
<evidence type="ECO:0000256" key="4">
    <source>
        <dbReference type="ARBA" id="ARBA00022679"/>
    </source>
</evidence>
<feature type="domain" description="BAH" evidence="10">
    <location>
        <begin position="468"/>
        <end position="597"/>
    </location>
</feature>
<evidence type="ECO:0000313" key="11">
    <source>
        <dbReference type="EMBL" id="TDZ29949.1"/>
    </source>
</evidence>
<dbReference type="InterPro" id="IPR001025">
    <property type="entry name" value="BAH_dom"/>
</dbReference>
<evidence type="ECO:0000256" key="3">
    <source>
        <dbReference type="ARBA" id="ARBA00022603"/>
    </source>
</evidence>
<dbReference type="Gene3D" id="3.90.120.10">
    <property type="entry name" value="DNA Methylase, subunit A, domain 2"/>
    <property type="match status" value="1"/>
</dbReference>
<dbReference type="InterPro" id="IPR043151">
    <property type="entry name" value="BAH_sf"/>
</dbReference>
<dbReference type="PROSITE" id="PS51679">
    <property type="entry name" value="SAM_MT_C5"/>
    <property type="match status" value="1"/>
</dbReference>
<feature type="compositionally biased region" description="Low complexity" evidence="9">
    <location>
        <begin position="1186"/>
        <end position="1201"/>
    </location>
</feature>
<feature type="region of interest" description="Disordered" evidence="9">
    <location>
        <begin position="1"/>
        <end position="25"/>
    </location>
</feature>
<sequence>MPGPIEDYKSPIWADEDEHEDNVDPFANLAPDLALSDWDYDTDQNEKTEAWIVPDDLAYIEYQETVAALSNPLIEDGVAHDSETSQPLGGNEEQPQTGFLPPGCISKTNIAVVLPNSTLIAPRYMYQGEELPAEPVREWNAVQRLLDKHRHLSSGDDDFIDFDLDQFSIYTDPYTPGAGNYDAMRYAAELRPLQHLSLKRGSSQMYVDGVLSVGDSRYFVRKIPFEELPIGNYGISEDTVGSNIWIRSTMNARRNKDRRHLDVYYRLKSPAPEYKRFHLGFLWVADLAKHVIDYISTALEEHRLVTLKEFSSDFNQWLNRMHGSSGSFNRWRTQYPRSDFRTAVAANVEFIHKEACGVLGPEKVQSVRLWAEIYDFTAYGDPTPHTTTAASSPSTNHPDATQIPKTIVTPYIQQLFSHLPFGPMMQPLSPSSQTEALRQHIIANFNMESSSRIHSSVKQMADHELPIREISVGDVISTERDEVDTHWAKDDTAGFGDVNRWFGLVQKVHKLRDGLSCFDVLWFYRPSETTCGVMRYPWNNELFLSDHCSCDDKEAKIKSDEVVAVHCIEWGGSSTSTADFFCRQTYMHTERQWITFQSSHMRCKHHQEIETQAFPYKVGDTLLVASGRLDDTVEPAELVTLPDEADKVVVRILHRRHRLEPNAKSPPNELLYGNDLKSMKKSSIHGRCLVRCFQPDEPLPPPYDRNGVGNAFFVTHRLQSSGGIVPIDGSESLRQGFDPSKPFTKLRGVDLFCGGGNFGRGLEEGGAVEMNWANDINIKAIHTYMANAPSHVHPFAGSIDDLQRLALEANFRDNVPEVGSVDFVAAGSPCQGFSSLTQDKTDPRQRKNQSLVAAFASFIDTYRPKYGLLENVMAIVQSRGKRAEDVFCQLICAIVGMGYQTQFWVLDAWTHGSPQSRSRVFLSFAAPGLSLPKMPLHSHSHYQENIRTNTLGWLPNRQPMVERLVMPTPFKFVTTQQATADLPDIQDGKPDICVGFPDHRVAYSITKRVRNQFSVIPTHPHGMSLATSWQGGHGVMTKADRDFFPFKGKKANGAKSRAWSRVPPNKIMATITASGATPADAFTGGVLHWNQDRVITVMESRRAQGFLDHEVILGRPREQWRVVGNSVAREVSLALGLSFREAWLGSLIDGDEIQLDEKVPVRLPATNYVVADSADSTTANTRDNSRTSTPSSMTSRSTCRTVPAKRPLSSTISVEEFVAEASRATRPRAASDGLRGSTALSAGKKPLTPSERGGTMDERPPASPELVRIVSDVV</sequence>
<dbReference type="InterPro" id="IPR050390">
    <property type="entry name" value="C5-Methyltransferase"/>
</dbReference>
<evidence type="ECO:0000259" key="10">
    <source>
        <dbReference type="PROSITE" id="PS51038"/>
    </source>
</evidence>
<keyword evidence="5 8" id="KW-0949">S-adenosyl-L-methionine</keyword>
<keyword evidence="7" id="KW-0539">Nucleus</keyword>
<dbReference type="GO" id="GO:0032259">
    <property type="term" value="P:methylation"/>
    <property type="evidence" value="ECO:0007669"/>
    <property type="project" value="UniProtKB-KW"/>
</dbReference>
<dbReference type="PRINTS" id="PR00105">
    <property type="entry name" value="C5METTRFRASE"/>
</dbReference>
<dbReference type="PROSITE" id="PS00094">
    <property type="entry name" value="C5_MTASE_1"/>
    <property type="match status" value="1"/>
</dbReference>
<evidence type="ECO:0000256" key="5">
    <source>
        <dbReference type="ARBA" id="ARBA00022691"/>
    </source>
</evidence>
<dbReference type="GO" id="GO:0003886">
    <property type="term" value="F:DNA (cytosine-5-)-methyltransferase activity"/>
    <property type="evidence" value="ECO:0007669"/>
    <property type="project" value="UniProtKB-EC"/>
</dbReference>
<evidence type="ECO:0000256" key="6">
    <source>
        <dbReference type="ARBA" id="ARBA00023125"/>
    </source>
</evidence>
<keyword evidence="12" id="KW-1185">Reference proteome</keyword>
<evidence type="ECO:0000256" key="1">
    <source>
        <dbReference type="ARBA" id="ARBA00004123"/>
    </source>
</evidence>
<evidence type="ECO:0000256" key="2">
    <source>
        <dbReference type="ARBA" id="ARBA00011975"/>
    </source>
</evidence>
<reference evidence="11 12" key="1">
    <citation type="submission" date="2018-11" db="EMBL/GenBank/DDBJ databases">
        <title>Genome sequence and assembly of Colletotrichum spinosum.</title>
        <authorList>
            <person name="Gan P."/>
            <person name="Shirasu K."/>
        </authorList>
    </citation>
    <scope>NUCLEOTIDE SEQUENCE [LARGE SCALE GENOMIC DNA]</scope>
    <source>
        <strain evidence="11 12">CBS 515.97</strain>
    </source>
</reference>
<dbReference type="Pfam" id="PF00145">
    <property type="entry name" value="DNA_methylase"/>
    <property type="match status" value="1"/>
</dbReference>
<dbReference type="InterPro" id="IPR018117">
    <property type="entry name" value="C5_DNA_meth_AS"/>
</dbReference>
<evidence type="ECO:0000256" key="7">
    <source>
        <dbReference type="ARBA" id="ARBA00023242"/>
    </source>
</evidence>
<dbReference type="PANTHER" id="PTHR10629">
    <property type="entry name" value="CYTOSINE-SPECIFIC METHYLTRANSFERASE"/>
    <property type="match status" value="1"/>
</dbReference>
<dbReference type="Gene3D" id="2.30.30.490">
    <property type="match status" value="1"/>
</dbReference>
<dbReference type="InterPro" id="IPR029063">
    <property type="entry name" value="SAM-dependent_MTases_sf"/>
</dbReference>
<feature type="region of interest" description="Disordered" evidence="9">
    <location>
        <begin position="1174"/>
        <end position="1207"/>
    </location>
</feature>
<evidence type="ECO:0000313" key="12">
    <source>
        <dbReference type="Proteomes" id="UP000295083"/>
    </source>
</evidence>
<organism evidence="11 12">
    <name type="scientific">Colletotrichum spinosum</name>
    <dbReference type="NCBI Taxonomy" id="1347390"/>
    <lineage>
        <taxon>Eukaryota</taxon>
        <taxon>Fungi</taxon>
        <taxon>Dikarya</taxon>
        <taxon>Ascomycota</taxon>
        <taxon>Pezizomycotina</taxon>
        <taxon>Sordariomycetes</taxon>
        <taxon>Hypocreomycetidae</taxon>
        <taxon>Glomerellales</taxon>
        <taxon>Glomerellaceae</taxon>
        <taxon>Colletotrichum</taxon>
        <taxon>Colletotrichum orbiculare species complex</taxon>
    </lineage>
</organism>
<name>A0A4V3HR17_9PEZI</name>
<feature type="compositionally biased region" description="Acidic residues" evidence="9">
    <location>
        <begin position="14"/>
        <end position="23"/>
    </location>
</feature>
<dbReference type="Gene3D" id="3.40.50.150">
    <property type="entry name" value="Vaccinia Virus protein VP39"/>
    <property type="match status" value="1"/>
</dbReference>
<dbReference type="GO" id="GO:0005634">
    <property type="term" value="C:nucleus"/>
    <property type="evidence" value="ECO:0007669"/>
    <property type="project" value="UniProtKB-SubCell"/>
</dbReference>
<dbReference type="SUPFAM" id="SSF53335">
    <property type="entry name" value="S-adenosyl-L-methionine-dependent methyltransferases"/>
    <property type="match status" value="1"/>
</dbReference>
<dbReference type="EC" id="2.1.1.37" evidence="2"/>
<dbReference type="Proteomes" id="UP000295083">
    <property type="component" value="Unassembled WGS sequence"/>
</dbReference>
<proteinExistence type="inferred from homology"/>
<dbReference type="GO" id="GO:0044027">
    <property type="term" value="P:negative regulation of gene expression via chromosomal CpG island methylation"/>
    <property type="evidence" value="ECO:0007669"/>
    <property type="project" value="TreeGrafter"/>
</dbReference>